<evidence type="ECO:0000256" key="3">
    <source>
        <dbReference type="ARBA" id="ARBA00022679"/>
    </source>
</evidence>
<name>A0A8X6NRW9_NEPPI</name>
<feature type="domain" description="Poly(A) RNA polymerase mitochondrial-like central palm" evidence="7">
    <location>
        <begin position="45"/>
        <end position="207"/>
    </location>
</feature>
<gene>
    <name evidence="8" type="primary">tut1</name>
    <name evidence="8" type="ORF">NPIL_657621</name>
</gene>
<evidence type="ECO:0000313" key="8">
    <source>
        <dbReference type="EMBL" id="GFT31768.1"/>
    </source>
</evidence>
<organism evidence="8 9">
    <name type="scientific">Nephila pilipes</name>
    <name type="common">Giant wood spider</name>
    <name type="synonym">Nephila maculata</name>
    <dbReference type="NCBI Taxonomy" id="299642"/>
    <lineage>
        <taxon>Eukaryota</taxon>
        <taxon>Metazoa</taxon>
        <taxon>Ecdysozoa</taxon>
        <taxon>Arthropoda</taxon>
        <taxon>Chelicerata</taxon>
        <taxon>Arachnida</taxon>
        <taxon>Araneae</taxon>
        <taxon>Araneomorphae</taxon>
        <taxon>Entelegynae</taxon>
        <taxon>Araneoidea</taxon>
        <taxon>Nephilidae</taxon>
        <taxon>Nephila</taxon>
    </lineage>
</organism>
<dbReference type="GO" id="GO:0046872">
    <property type="term" value="F:metal ion binding"/>
    <property type="evidence" value="ECO:0007669"/>
    <property type="project" value="UniProtKB-KW"/>
</dbReference>
<evidence type="ECO:0000256" key="2">
    <source>
        <dbReference type="ARBA" id="ARBA00001946"/>
    </source>
</evidence>
<dbReference type="InterPro" id="IPR002058">
    <property type="entry name" value="PAP_assoc"/>
</dbReference>
<protein>
    <submittedName>
        <fullName evidence="8">Speckle targeted PIP5K1A-regulated poly(A) polymerase</fullName>
    </submittedName>
</protein>
<dbReference type="Proteomes" id="UP000887013">
    <property type="component" value="Unassembled WGS sequence"/>
</dbReference>
<evidence type="ECO:0000259" key="6">
    <source>
        <dbReference type="Pfam" id="PF03828"/>
    </source>
</evidence>
<reference evidence="8" key="1">
    <citation type="submission" date="2020-08" db="EMBL/GenBank/DDBJ databases">
        <title>Multicomponent nature underlies the extraordinary mechanical properties of spider dragline silk.</title>
        <authorList>
            <person name="Kono N."/>
            <person name="Nakamura H."/>
            <person name="Mori M."/>
            <person name="Yoshida Y."/>
            <person name="Ohtoshi R."/>
            <person name="Malay A.D."/>
            <person name="Moran D.A.P."/>
            <person name="Tomita M."/>
            <person name="Numata K."/>
            <person name="Arakawa K."/>
        </authorList>
    </citation>
    <scope>NUCLEOTIDE SEQUENCE</scope>
</reference>
<proteinExistence type="predicted"/>
<feature type="non-terminal residue" evidence="8">
    <location>
        <position position="1"/>
    </location>
</feature>
<evidence type="ECO:0000313" key="9">
    <source>
        <dbReference type="Proteomes" id="UP000887013"/>
    </source>
</evidence>
<sequence length="609" mass="71561">KYSDVFVKGFMIDTLDSKMIEIDERDISNKSVEAYLPRLAAHSTISKKMKHLWKMSHLSEYDNSCRKLICQHIHKLLLPYYPECKIEMFGSSVNGFGTRGCDLDLMFSPCPDFQYEDIKDDLVLPSLNAIKKSPALQANIKYMGRKKQLRFILRVLRSHPKEINSAIFVNARCPIIKFVAIFNGYKVPCDMSFHHRLALYNTKLLHFLGTIDPRVQPLMITLRFWAKCLNYIGCGHLSSYCFTLLVIFFLQNIENPILPSVDLLMKDAESVIEEGWEVGFTCDPSKFPPSKNKKNLDELLKEFFNFYWNFNFYELIICIRTGKVQRIKNFICSDDETHKRFRVRDICAQDPFDLTYNVGGSASLKGLTLFKPSLYFAYQILCKNLQDDETDTPFQLLFKKAFYKTTFDRNMPFTHMDTEQYLYMFPDYKTLAPLGDAIPVHLWYEFIPDTILNILKYIFFFDAEVIDKNLCDEPPETESKFIRKPSLLMRIQCAVDVMIWNYRNANKDDDLDEFYDNDFKNPVLRRENALSHFFLKSFPALHSPEPIFWFNCNIYKSPYPQCPYILITFNPSESSRQAFSALKALRRKIPVFLKDMYEDSNLFKHPFYE</sequence>
<evidence type="ECO:0000256" key="1">
    <source>
        <dbReference type="ARBA" id="ARBA00001936"/>
    </source>
</evidence>
<dbReference type="AlphaFoldDB" id="A0A8X6NRW9"/>
<dbReference type="Gene3D" id="3.30.460.10">
    <property type="entry name" value="Beta Polymerase, domain 2"/>
    <property type="match status" value="1"/>
</dbReference>
<keyword evidence="9" id="KW-1185">Reference proteome</keyword>
<feature type="domain" description="PAP-associated" evidence="6">
    <location>
        <begin position="295"/>
        <end position="355"/>
    </location>
</feature>
<comment type="cofactor">
    <cofactor evidence="2">
        <name>Mg(2+)</name>
        <dbReference type="ChEBI" id="CHEBI:18420"/>
    </cofactor>
</comment>
<dbReference type="Pfam" id="PF03828">
    <property type="entry name" value="PAP_assoc"/>
    <property type="match status" value="1"/>
</dbReference>
<accession>A0A8X6NRW9</accession>
<evidence type="ECO:0000259" key="7">
    <source>
        <dbReference type="Pfam" id="PF22600"/>
    </source>
</evidence>
<dbReference type="GO" id="GO:0031123">
    <property type="term" value="P:RNA 3'-end processing"/>
    <property type="evidence" value="ECO:0007669"/>
    <property type="project" value="TreeGrafter"/>
</dbReference>
<keyword evidence="3" id="KW-0808">Transferase</keyword>
<dbReference type="SUPFAM" id="SSF81631">
    <property type="entry name" value="PAP/OAS1 substrate-binding domain"/>
    <property type="match status" value="1"/>
</dbReference>
<dbReference type="GO" id="GO:1990817">
    <property type="term" value="F:poly(A) RNA polymerase activity"/>
    <property type="evidence" value="ECO:0007669"/>
    <property type="project" value="TreeGrafter"/>
</dbReference>
<comment type="cofactor">
    <cofactor evidence="1">
        <name>Mn(2+)</name>
        <dbReference type="ChEBI" id="CHEBI:29035"/>
    </cofactor>
</comment>
<dbReference type="PANTHER" id="PTHR12271">
    <property type="entry name" value="POLY A POLYMERASE CID PAP -RELATED"/>
    <property type="match status" value="1"/>
</dbReference>
<dbReference type="InterPro" id="IPR054708">
    <property type="entry name" value="MTPAP-like_central"/>
</dbReference>
<keyword evidence="5" id="KW-0460">Magnesium</keyword>
<dbReference type="Gene3D" id="1.10.1410.10">
    <property type="match status" value="1"/>
</dbReference>
<dbReference type="EMBL" id="BMAW01061561">
    <property type="protein sequence ID" value="GFT31768.1"/>
    <property type="molecule type" value="Genomic_DNA"/>
</dbReference>
<dbReference type="CDD" id="cd05402">
    <property type="entry name" value="NT_PAP_TUTase"/>
    <property type="match status" value="1"/>
</dbReference>
<keyword evidence="4" id="KW-0479">Metal-binding</keyword>
<dbReference type="PANTHER" id="PTHR12271:SF127">
    <property type="entry name" value="SPECKLE TARGETED PIP5K1A-REGULATED POLY(A) POLYMERASE"/>
    <property type="match status" value="1"/>
</dbReference>
<dbReference type="Pfam" id="PF22600">
    <property type="entry name" value="MTPAP-like_central"/>
    <property type="match status" value="1"/>
</dbReference>
<evidence type="ECO:0000256" key="5">
    <source>
        <dbReference type="ARBA" id="ARBA00022842"/>
    </source>
</evidence>
<dbReference type="InterPro" id="IPR043519">
    <property type="entry name" value="NT_sf"/>
</dbReference>
<evidence type="ECO:0000256" key="4">
    <source>
        <dbReference type="ARBA" id="ARBA00022723"/>
    </source>
</evidence>
<dbReference type="SUPFAM" id="SSF81301">
    <property type="entry name" value="Nucleotidyltransferase"/>
    <property type="match status" value="1"/>
</dbReference>
<comment type="caution">
    <text evidence="8">The sequence shown here is derived from an EMBL/GenBank/DDBJ whole genome shotgun (WGS) entry which is preliminary data.</text>
</comment>
<dbReference type="OrthoDB" id="407432at2759"/>